<dbReference type="EMBL" id="FOXQ01000005">
    <property type="protein sequence ID" value="SFQ07666.1"/>
    <property type="molecule type" value="Genomic_DNA"/>
</dbReference>
<feature type="domain" description="HTH luxR-type" evidence="4">
    <location>
        <begin position="152"/>
        <end position="217"/>
    </location>
</feature>
<dbReference type="RefSeq" id="WP_177191862.1">
    <property type="nucleotide sequence ID" value="NZ_FOXQ01000005.1"/>
</dbReference>
<dbReference type="PANTHER" id="PTHR43214:SF43">
    <property type="entry name" value="TWO-COMPONENT RESPONSE REGULATOR"/>
    <property type="match status" value="1"/>
</dbReference>
<dbReference type="InterPro" id="IPR016032">
    <property type="entry name" value="Sig_transdc_resp-reg_C-effctor"/>
</dbReference>
<organism evidence="6 7">
    <name type="scientific">Parafilimonas terrae</name>
    <dbReference type="NCBI Taxonomy" id="1465490"/>
    <lineage>
        <taxon>Bacteria</taxon>
        <taxon>Pseudomonadati</taxon>
        <taxon>Bacteroidota</taxon>
        <taxon>Chitinophagia</taxon>
        <taxon>Chitinophagales</taxon>
        <taxon>Chitinophagaceae</taxon>
        <taxon>Parafilimonas</taxon>
    </lineage>
</organism>
<dbReference type="Gene3D" id="3.40.50.2300">
    <property type="match status" value="1"/>
</dbReference>
<dbReference type="InterPro" id="IPR011006">
    <property type="entry name" value="CheY-like_superfamily"/>
</dbReference>
<dbReference type="GO" id="GO:0000160">
    <property type="term" value="P:phosphorelay signal transduction system"/>
    <property type="evidence" value="ECO:0007669"/>
    <property type="project" value="InterPro"/>
</dbReference>
<evidence type="ECO:0000256" key="1">
    <source>
        <dbReference type="ARBA" id="ARBA00022553"/>
    </source>
</evidence>
<dbReference type="InterPro" id="IPR000792">
    <property type="entry name" value="Tscrpt_reg_LuxR_C"/>
</dbReference>
<feature type="domain" description="Response regulatory" evidence="5">
    <location>
        <begin position="8"/>
        <end position="124"/>
    </location>
</feature>
<dbReference type="GO" id="GO:0003677">
    <property type="term" value="F:DNA binding"/>
    <property type="evidence" value="ECO:0007669"/>
    <property type="project" value="UniProtKB-KW"/>
</dbReference>
<reference evidence="6 7" key="1">
    <citation type="submission" date="2016-10" db="EMBL/GenBank/DDBJ databases">
        <authorList>
            <person name="de Groot N.N."/>
        </authorList>
    </citation>
    <scope>NUCLEOTIDE SEQUENCE [LARGE SCALE GENOMIC DNA]</scope>
    <source>
        <strain evidence="6 7">DSM 28286</strain>
    </source>
</reference>
<name>A0A1I5VL01_9BACT</name>
<dbReference type="PROSITE" id="PS50110">
    <property type="entry name" value="RESPONSE_REGULATORY"/>
    <property type="match status" value="1"/>
</dbReference>
<dbReference type="InterPro" id="IPR058245">
    <property type="entry name" value="NreC/VraR/RcsB-like_REC"/>
</dbReference>
<evidence type="ECO:0000256" key="3">
    <source>
        <dbReference type="PROSITE-ProRule" id="PRU00169"/>
    </source>
</evidence>
<protein>
    <submittedName>
        <fullName evidence="6">Two component transcriptional regulator, LuxR family</fullName>
    </submittedName>
</protein>
<dbReference type="Pfam" id="PF00196">
    <property type="entry name" value="GerE"/>
    <property type="match status" value="1"/>
</dbReference>
<dbReference type="InterPro" id="IPR039420">
    <property type="entry name" value="WalR-like"/>
</dbReference>
<keyword evidence="7" id="KW-1185">Reference proteome</keyword>
<evidence type="ECO:0000256" key="2">
    <source>
        <dbReference type="ARBA" id="ARBA00023125"/>
    </source>
</evidence>
<dbReference type="AlphaFoldDB" id="A0A1I5VL01"/>
<dbReference type="GO" id="GO:0006355">
    <property type="term" value="P:regulation of DNA-templated transcription"/>
    <property type="evidence" value="ECO:0007669"/>
    <property type="project" value="InterPro"/>
</dbReference>
<evidence type="ECO:0000259" key="4">
    <source>
        <dbReference type="PROSITE" id="PS50043"/>
    </source>
</evidence>
<dbReference type="PROSITE" id="PS50043">
    <property type="entry name" value="HTH_LUXR_2"/>
    <property type="match status" value="1"/>
</dbReference>
<evidence type="ECO:0000313" key="6">
    <source>
        <dbReference type="EMBL" id="SFQ07666.1"/>
    </source>
</evidence>
<accession>A0A1I5VL01</accession>
<evidence type="ECO:0000313" key="7">
    <source>
        <dbReference type="Proteomes" id="UP000199031"/>
    </source>
</evidence>
<proteinExistence type="predicted"/>
<dbReference type="CDD" id="cd17535">
    <property type="entry name" value="REC_NarL-like"/>
    <property type="match status" value="1"/>
</dbReference>
<dbReference type="SUPFAM" id="SSF52172">
    <property type="entry name" value="CheY-like"/>
    <property type="match status" value="1"/>
</dbReference>
<feature type="modified residue" description="4-aspartylphosphate" evidence="3">
    <location>
        <position position="59"/>
    </location>
</feature>
<dbReference type="SMART" id="SM00421">
    <property type="entry name" value="HTH_LUXR"/>
    <property type="match status" value="1"/>
</dbReference>
<keyword evidence="1 3" id="KW-0597">Phosphoprotein</keyword>
<dbReference type="Proteomes" id="UP000199031">
    <property type="component" value="Unassembled WGS sequence"/>
</dbReference>
<sequence length="225" mass="24293">MNNCNKITVVIADDQDIYLEGLAGLLNREPGIKLLGGAAGGKELVQLVGELKPDVVLTDLKMPGMNGVQAIKEIKASGAATQCIVLSVFDSDQLIIEALEAGAMGYIVKNAAKGEIVEAVHTVYRQRPYYCSTTTTALARKISGSSHNPYPKTAPAPVFDERELSVINGLCRELTSEEIARELFLSKKVVDVTRSRILQKLDVKTTVGIVLYAMKHGIGGEQDKH</sequence>
<gene>
    <name evidence="6" type="ORF">SAMN05444277_10527</name>
</gene>
<dbReference type="InterPro" id="IPR001789">
    <property type="entry name" value="Sig_transdc_resp-reg_receiver"/>
</dbReference>
<dbReference type="PANTHER" id="PTHR43214">
    <property type="entry name" value="TWO-COMPONENT RESPONSE REGULATOR"/>
    <property type="match status" value="1"/>
</dbReference>
<evidence type="ECO:0000259" key="5">
    <source>
        <dbReference type="PROSITE" id="PS50110"/>
    </source>
</evidence>
<dbReference type="SUPFAM" id="SSF46894">
    <property type="entry name" value="C-terminal effector domain of the bipartite response regulators"/>
    <property type="match status" value="1"/>
</dbReference>
<dbReference type="Pfam" id="PF00072">
    <property type="entry name" value="Response_reg"/>
    <property type="match status" value="1"/>
</dbReference>
<keyword evidence="2" id="KW-0238">DNA-binding</keyword>
<dbReference type="STRING" id="1465490.SAMN05444277_10527"/>
<dbReference type="SMART" id="SM00448">
    <property type="entry name" value="REC"/>
    <property type="match status" value="1"/>
</dbReference>